<dbReference type="Proteomes" id="UP000254569">
    <property type="component" value="Unassembled WGS sequence"/>
</dbReference>
<accession>A0A379M0C9</accession>
<sequence>MFLPHRRARGPFRYPRHIDAFVARLPQSDVSARRCEFRVTFLGFETDWAPVSFVSAAGGGAPDREGRHERPGPVQAARPMRRGARSAGRDGLSGHGDRAALGKGTTTQGPEGSPIGRAQPPAGRPLFVSVSLRFRWFRAADVADFPSSRPPRSSRTRRPHTDQLEPIRSSTAGNLLPTHDRSGADRKVRAPLCLPNWANRTGRSSRDRAESPMPNQPQTNRPMPRRPQCRREHNCSNSYRGWRRAIAALPNRVESSRLSPR</sequence>
<feature type="compositionally biased region" description="Basic and acidic residues" evidence="1">
    <location>
        <begin position="178"/>
        <end position="188"/>
    </location>
</feature>
<feature type="region of interest" description="Disordered" evidence="1">
    <location>
        <begin position="59"/>
        <end position="123"/>
    </location>
</feature>
<evidence type="ECO:0000313" key="3">
    <source>
        <dbReference type="Proteomes" id="UP000254569"/>
    </source>
</evidence>
<reference evidence="2 3" key="1">
    <citation type="submission" date="2018-06" db="EMBL/GenBank/DDBJ databases">
        <authorList>
            <consortium name="Pathogen Informatics"/>
            <person name="Doyle S."/>
        </authorList>
    </citation>
    <scope>NUCLEOTIDE SEQUENCE [LARGE SCALE GENOMIC DNA]</scope>
    <source>
        <strain evidence="2 3">NCTC13296</strain>
    </source>
</reference>
<evidence type="ECO:0000313" key="2">
    <source>
        <dbReference type="EMBL" id="SUE15757.1"/>
    </source>
</evidence>
<evidence type="ECO:0000256" key="1">
    <source>
        <dbReference type="SAM" id="MobiDB-lite"/>
    </source>
</evidence>
<dbReference type="EMBL" id="UGVI01000001">
    <property type="protein sequence ID" value="SUE15757.1"/>
    <property type="molecule type" value="Genomic_DNA"/>
</dbReference>
<feature type="compositionally biased region" description="Basic and acidic residues" evidence="1">
    <location>
        <begin position="62"/>
        <end position="71"/>
    </location>
</feature>
<dbReference type="AlphaFoldDB" id="A0A379M0C9"/>
<protein>
    <submittedName>
        <fullName evidence="2">Uncharacterized protein</fullName>
    </submittedName>
</protein>
<keyword evidence="3" id="KW-1185">Reference proteome</keyword>
<name>A0A379M0C9_9NOCA</name>
<organism evidence="2 3">
    <name type="scientific">Rhodococcus gordoniae</name>
    <dbReference type="NCBI Taxonomy" id="223392"/>
    <lineage>
        <taxon>Bacteria</taxon>
        <taxon>Bacillati</taxon>
        <taxon>Actinomycetota</taxon>
        <taxon>Actinomycetes</taxon>
        <taxon>Mycobacteriales</taxon>
        <taxon>Nocardiaceae</taxon>
        <taxon>Rhodococcus</taxon>
    </lineage>
</organism>
<gene>
    <name evidence="2" type="ORF">NCTC13296_02620</name>
</gene>
<proteinExistence type="predicted"/>
<feature type="region of interest" description="Disordered" evidence="1">
    <location>
        <begin position="144"/>
        <end position="235"/>
    </location>
</feature>